<name>A0A0F4ZCQ4_9PEZI</name>
<dbReference type="Proteomes" id="UP000033483">
    <property type="component" value="Unassembled WGS sequence"/>
</dbReference>
<dbReference type="InterPro" id="IPR005024">
    <property type="entry name" value="Snf7_fam"/>
</dbReference>
<dbReference type="OrthoDB" id="10250120at2759"/>
<evidence type="ECO:0008006" key="5">
    <source>
        <dbReference type="Google" id="ProtNLM"/>
    </source>
</evidence>
<gene>
    <name evidence="3" type="ORF">TD95_003013</name>
</gene>
<dbReference type="Gene3D" id="6.10.250.1710">
    <property type="match status" value="1"/>
</dbReference>
<comment type="caution">
    <text evidence="3">The sequence shown here is derived from an EMBL/GenBank/DDBJ whole genome shotgun (WGS) entry which is preliminary data.</text>
</comment>
<keyword evidence="1" id="KW-0175">Coiled coil</keyword>
<dbReference type="Pfam" id="PF03357">
    <property type="entry name" value="Snf7"/>
    <property type="match status" value="1"/>
</dbReference>
<dbReference type="GO" id="GO:0005771">
    <property type="term" value="C:multivesicular body"/>
    <property type="evidence" value="ECO:0007669"/>
    <property type="project" value="TreeGrafter"/>
</dbReference>
<evidence type="ECO:0000256" key="1">
    <source>
        <dbReference type="SAM" id="Coils"/>
    </source>
</evidence>
<dbReference type="GO" id="GO:0000815">
    <property type="term" value="C:ESCRT III complex"/>
    <property type="evidence" value="ECO:0007669"/>
    <property type="project" value="TreeGrafter"/>
</dbReference>
<evidence type="ECO:0000256" key="2">
    <source>
        <dbReference type="SAM" id="MobiDB-lite"/>
    </source>
</evidence>
<dbReference type="GO" id="GO:0006900">
    <property type="term" value="P:vesicle budding from membrane"/>
    <property type="evidence" value="ECO:0007669"/>
    <property type="project" value="TreeGrafter"/>
</dbReference>
<evidence type="ECO:0000313" key="4">
    <source>
        <dbReference type="Proteomes" id="UP000033483"/>
    </source>
</evidence>
<sequence length="463" mass="51043">MGDLGIFLTNSDPNFRSVRIPALYSDFREQRATAPQSFYEKVDAWKQALCKVAWGAPSPQGIESNHLIITINGSLLQRLKTQRFGSPQALGTVIREALASKDMYRLSDFLQSKQSIYSYSLSALPWAALSWAVSQVWPSGNSGSEDRLETGTFVLIPNLNAALQRLSDVTEGLTTDFERIFTKDKFIQQFATEIIENTRLSYADMEALLVFASRDKGAIAYDGKTVKLLTYSNSRPEITEDDASVASLKSLVEDLQMQTELMHQRVQTLAQQAKEALAKNNRLGALSILKTKKLTETALEARYTTMHQLESVMRKLEQASDNVQLVKNMESAAAVLQGLNEEAGGVDKVDTVVQNLRDHMADVDEIGTVLTTANAAGVAGAAPAVDEDELDAELTAMEADEKKKAEEQESRARASAREKVRQDLQQAREVVELGQRLGSVAPVPNVVPSEAMKRLSLKERETA</sequence>
<dbReference type="AlphaFoldDB" id="A0A0F4ZCQ4"/>
<accession>A0A0F4ZCQ4</accession>
<proteinExistence type="predicted"/>
<reference evidence="3 4" key="1">
    <citation type="submission" date="2015-03" db="EMBL/GenBank/DDBJ databases">
        <authorList>
            <person name="Radwan O."/>
            <person name="Al-Naeli F.A."/>
            <person name="Rendon G.A."/>
            <person name="Fields C."/>
        </authorList>
    </citation>
    <scope>NUCLEOTIDE SEQUENCE [LARGE SCALE GENOMIC DNA]</scope>
    <source>
        <strain evidence="3">CR-DP1</strain>
    </source>
</reference>
<organism evidence="3 4">
    <name type="scientific">Thielaviopsis punctulata</name>
    <dbReference type="NCBI Taxonomy" id="72032"/>
    <lineage>
        <taxon>Eukaryota</taxon>
        <taxon>Fungi</taxon>
        <taxon>Dikarya</taxon>
        <taxon>Ascomycota</taxon>
        <taxon>Pezizomycotina</taxon>
        <taxon>Sordariomycetes</taxon>
        <taxon>Hypocreomycetidae</taxon>
        <taxon>Microascales</taxon>
        <taxon>Ceratocystidaceae</taxon>
        <taxon>Thielaviopsis</taxon>
    </lineage>
</organism>
<keyword evidence="4" id="KW-1185">Reference proteome</keyword>
<dbReference type="EMBL" id="LAEV01001354">
    <property type="protein sequence ID" value="KKA28297.1"/>
    <property type="molecule type" value="Genomic_DNA"/>
</dbReference>
<feature type="region of interest" description="Disordered" evidence="2">
    <location>
        <begin position="400"/>
        <end position="421"/>
    </location>
</feature>
<feature type="coiled-coil region" evidence="1">
    <location>
        <begin position="309"/>
        <end position="342"/>
    </location>
</feature>
<dbReference type="PANTHER" id="PTHR22761:SF18">
    <property type="entry name" value="SORTING PROTEIN SNF7 FAMILY PROTEIN, PUTATIVE (AFU_ORTHOLOGUE AFUA_2G16692)-RELATED"/>
    <property type="match status" value="1"/>
</dbReference>
<dbReference type="GO" id="GO:0009898">
    <property type="term" value="C:cytoplasmic side of plasma membrane"/>
    <property type="evidence" value="ECO:0007669"/>
    <property type="project" value="TreeGrafter"/>
</dbReference>
<protein>
    <recommendedName>
        <fullName evidence="5">SNF7 family protein</fullName>
    </recommendedName>
</protein>
<evidence type="ECO:0000313" key="3">
    <source>
        <dbReference type="EMBL" id="KKA28297.1"/>
    </source>
</evidence>
<dbReference type="GO" id="GO:0032511">
    <property type="term" value="P:late endosome to vacuole transport via multivesicular body sorting pathway"/>
    <property type="evidence" value="ECO:0007669"/>
    <property type="project" value="TreeGrafter"/>
</dbReference>
<dbReference type="PANTHER" id="PTHR22761">
    <property type="entry name" value="CHARGED MULTIVESICULAR BODY PROTEIN"/>
    <property type="match status" value="1"/>
</dbReference>